<dbReference type="EMBL" id="BMAW01090749">
    <property type="protein sequence ID" value="GFS46354.1"/>
    <property type="molecule type" value="Genomic_DNA"/>
</dbReference>
<keyword evidence="2" id="KW-1185">Reference proteome</keyword>
<evidence type="ECO:0000313" key="1">
    <source>
        <dbReference type="EMBL" id="GFS46354.1"/>
    </source>
</evidence>
<evidence type="ECO:0000313" key="2">
    <source>
        <dbReference type="Proteomes" id="UP000887013"/>
    </source>
</evidence>
<gene>
    <name evidence="1" type="ORF">NPIL_100821</name>
</gene>
<reference evidence="1" key="1">
    <citation type="submission" date="2020-08" db="EMBL/GenBank/DDBJ databases">
        <title>Multicomponent nature underlies the extraordinary mechanical properties of spider dragline silk.</title>
        <authorList>
            <person name="Kono N."/>
            <person name="Nakamura H."/>
            <person name="Mori M."/>
            <person name="Yoshida Y."/>
            <person name="Ohtoshi R."/>
            <person name="Malay A.D."/>
            <person name="Moran D.A.P."/>
            <person name="Tomita M."/>
            <person name="Numata K."/>
            <person name="Arakawa K."/>
        </authorList>
    </citation>
    <scope>NUCLEOTIDE SEQUENCE</scope>
</reference>
<comment type="caution">
    <text evidence="1">The sequence shown here is derived from an EMBL/GenBank/DDBJ whole genome shotgun (WGS) entry which is preliminary data.</text>
</comment>
<name>A0A8X6MF45_NEPPI</name>
<protein>
    <submittedName>
        <fullName evidence="1">Uncharacterized protein</fullName>
    </submittedName>
</protein>
<proteinExistence type="predicted"/>
<organism evidence="1 2">
    <name type="scientific">Nephila pilipes</name>
    <name type="common">Giant wood spider</name>
    <name type="synonym">Nephila maculata</name>
    <dbReference type="NCBI Taxonomy" id="299642"/>
    <lineage>
        <taxon>Eukaryota</taxon>
        <taxon>Metazoa</taxon>
        <taxon>Ecdysozoa</taxon>
        <taxon>Arthropoda</taxon>
        <taxon>Chelicerata</taxon>
        <taxon>Arachnida</taxon>
        <taxon>Araneae</taxon>
        <taxon>Araneomorphae</taxon>
        <taxon>Entelegynae</taxon>
        <taxon>Araneoidea</taxon>
        <taxon>Nephilidae</taxon>
        <taxon>Nephila</taxon>
    </lineage>
</organism>
<accession>A0A8X6MF45</accession>
<sequence length="82" mass="9494">MLRIVDGGKPKYMPAFVHCWSLHRVLTLMFSFRLQRAPNDALNLVVWTMSSSHRPDPVTSNRSTSFMRSVTVKGPFQDFTFF</sequence>
<dbReference type="AlphaFoldDB" id="A0A8X6MF45"/>
<dbReference type="Proteomes" id="UP000887013">
    <property type="component" value="Unassembled WGS sequence"/>
</dbReference>